<dbReference type="NCBIfam" id="TIGR02595">
    <property type="entry name" value="PEP_CTERM"/>
    <property type="match status" value="1"/>
</dbReference>
<name>B4W352_9CYAN</name>
<dbReference type="HOGENOM" id="CLU_067039_0_0_3"/>
<feature type="domain" description="Ice-binding protein C-terminal" evidence="1">
    <location>
        <begin position="216"/>
        <end position="240"/>
    </location>
</feature>
<dbReference type="Proteomes" id="UP000003835">
    <property type="component" value="Unassembled WGS sequence"/>
</dbReference>
<organism evidence="2 3">
    <name type="scientific">Coleofasciculus chthonoplastes PCC 7420</name>
    <dbReference type="NCBI Taxonomy" id="118168"/>
    <lineage>
        <taxon>Bacteria</taxon>
        <taxon>Bacillati</taxon>
        <taxon>Cyanobacteriota</taxon>
        <taxon>Cyanophyceae</taxon>
        <taxon>Coleofasciculales</taxon>
        <taxon>Coleofasciculaceae</taxon>
        <taxon>Coleofasciculus</taxon>
    </lineage>
</organism>
<evidence type="ECO:0000313" key="3">
    <source>
        <dbReference type="Proteomes" id="UP000003835"/>
    </source>
</evidence>
<keyword evidence="3" id="KW-1185">Reference proteome</keyword>
<gene>
    <name evidence="2" type="ORF">MC7420_1597</name>
</gene>
<sequence>MKSLSTLFRHSATVASLLAASTVTVGLIAPSASALSLVPQEEGEVELLNIDDLGGLVGPAVTLPDLIASVKSLANPDGTFSRLFVDDLSTANDYGIVQLQAGDIGTVPPGFWYRPSEVEEENGQLEVGTFKFMFTETLPELTVRYFDTESSNTTGVPDFFADADTDGTLLFGENPVPAGENANIYTQTWENVSFITLKLGKDTAGTGDGVDFQLETVPEPGTVLGLGALAMAGAFGLRKRNKKA</sequence>
<reference evidence="2 3" key="1">
    <citation type="submission" date="2008-07" db="EMBL/GenBank/DDBJ databases">
        <authorList>
            <person name="Tandeau de Marsac N."/>
            <person name="Ferriera S."/>
            <person name="Johnson J."/>
            <person name="Kravitz S."/>
            <person name="Beeson K."/>
            <person name="Sutton G."/>
            <person name="Rogers Y.-H."/>
            <person name="Friedman R."/>
            <person name="Frazier M."/>
            <person name="Venter J.C."/>
        </authorList>
    </citation>
    <scope>NUCLEOTIDE SEQUENCE [LARGE SCALE GENOMIC DNA]</scope>
    <source>
        <strain evidence="2 3">PCC 7420</strain>
    </source>
</reference>
<dbReference type="AlphaFoldDB" id="B4W352"/>
<proteinExistence type="predicted"/>
<protein>
    <submittedName>
        <fullName evidence="2">PEP-CTERM putative exosortase interaction domain protein</fullName>
    </submittedName>
</protein>
<evidence type="ECO:0000313" key="2">
    <source>
        <dbReference type="EMBL" id="EDX71383.1"/>
    </source>
</evidence>
<accession>B4W352</accession>
<dbReference type="RefSeq" id="WP_006105735.1">
    <property type="nucleotide sequence ID" value="NZ_DS989873.1"/>
</dbReference>
<dbReference type="eggNOG" id="ENOG5032RS3">
    <property type="taxonomic scope" value="Bacteria"/>
</dbReference>
<dbReference type="InterPro" id="IPR013424">
    <property type="entry name" value="Ice-binding_C"/>
</dbReference>
<dbReference type="OrthoDB" id="453137at2"/>
<evidence type="ECO:0000259" key="1">
    <source>
        <dbReference type="Pfam" id="PF07589"/>
    </source>
</evidence>
<dbReference type="Pfam" id="PF07589">
    <property type="entry name" value="PEP-CTERM"/>
    <property type="match status" value="1"/>
</dbReference>
<dbReference type="EMBL" id="DS989873">
    <property type="protein sequence ID" value="EDX71383.1"/>
    <property type="molecule type" value="Genomic_DNA"/>
</dbReference>
<dbReference type="NCBIfam" id="NF038121">
    <property type="entry name" value="PEP_CTERM_LEVG"/>
    <property type="match status" value="1"/>
</dbReference>